<protein>
    <submittedName>
        <fullName evidence="2">Uncharacterized protein</fullName>
    </submittedName>
</protein>
<dbReference type="EMBL" id="CAJJDP010000016">
    <property type="protein sequence ID" value="CAD8144243.1"/>
    <property type="molecule type" value="Genomic_DNA"/>
</dbReference>
<name>A0A8S1SW40_PAROT</name>
<dbReference type="AlphaFoldDB" id="A0A8S1SW40"/>
<sequence length="201" mass="23567">MSNVKNRQNAKALNNLLNTQGSLFRLQKILSKDNYLTKQKHFKPLRTEKSSTLSLVKSDSLITQDNKNFFKTSTSLNKMNQIVNVQKQTNEEQHKKVIKHLLTDQSYLKLNKISLEGNRVRTLQTVKPELQIQEDQKQKMKDLQEKIKIKLQERDQVYLQKNAQQLNNLQLKLSNLQASQLFKNFLVQNGYRQPAFLKDMP</sequence>
<keyword evidence="3" id="KW-1185">Reference proteome</keyword>
<dbReference type="OrthoDB" id="306047at2759"/>
<reference evidence="2" key="1">
    <citation type="submission" date="2021-01" db="EMBL/GenBank/DDBJ databases">
        <authorList>
            <consortium name="Genoscope - CEA"/>
            <person name="William W."/>
        </authorList>
    </citation>
    <scope>NUCLEOTIDE SEQUENCE</scope>
</reference>
<evidence type="ECO:0000313" key="3">
    <source>
        <dbReference type="Proteomes" id="UP000683925"/>
    </source>
</evidence>
<dbReference type="OMA" id="HFKPLRT"/>
<proteinExistence type="predicted"/>
<comment type="caution">
    <text evidence="2">The sequence shown here is derived from an EMBL/GenBank/DDBJ whole genome shotgun (WGS) entry which is preliminary data.</text>
</comment>
<evidence type="ECO:0000256" key="1">
    <source>
        <dbReference type="SAM" id="Coils"/>
    </source>
</evidence>
<organism evidence="2 3">
    <name type="scientific">Paramecium octaurelia</name>
    <dbReference type="NCBI Taxonomy" id="43137"/>
    <lineage>
        <taxon>Eukaryota</taxon>
        <taxon>Sar</taxon>
        <taxon>Alveolata</taxon>
        <taxon>Ciliophora</taxon>
        <taxon>Intramacronucleata</taxon>
        <taxon>Oligohymenophorea</taxon>
        <taxon>Peniculida</taxon>
        <taxon>Parameciidae</taxon>
        <taxon>Paramecium</taxon>
    </lineage>
</organism>
<accession>A0A8S1SW40</accession>
<keyword evidence="1" id="KW-0175">Coiled coil</keyword>
<dbReference type="Proteomes" id="UP000683925">
    <property type="component" value="Unassembled WGS sequence"/>
</dbReference>
<gene>
    <name evidence="2" type="ORF">POCTA_138.1.T0160049</name>
</gene>
<feature type="coiled-coil region" evidence="1">
    <location>
        <begin position="133"/>
        <end position="179"/>
    </location>
</feature>
<evidence type="ECO:0000313" key="2">
    <source>
        <dbReference type="EMBL" id="CAD8144243.1"/>
    </source>
</evidence>